<dbReference type="Proteomes" id="UP000274822">
    <property type="component" value="Unassembled WGS sequence"/>
</dbReference>
<sequence>MPSPLNSEASPPPNPITPETPEYIPYTYTVGLRNANPYKHRDILIRGRIPMWVQTLFLNTCLEHLHNAGPLHPNMDYVNLFHFAPYVQVTFREMTSDHMLRGVEPFPIVDMLFERLGFETEELSHDDDTIPPSPEKSTGTNEPDFSDFPPDIAIALNPWPPYYGIPSSVLTGRSTNPLGSKFPTVLWAEIDDEKARVVTEEAEKWMKPFERMMGVQVADGGFGLGGVETGISGENTLLATGLEGLDGTTFAGFGAGSGTGLDDGLEFGMISGFGVGNGIGAEALEGRGMVDTRGYSTRL</sequence>
<dbReference type="EMBL" id="RBNJ01018665">
    <property type="protein sequence ID" value="RUS23757.1"/>
    <property type="molecule type" value="Genomic_DNA"/>
</dbReference>
<comment type="caution">
    <text evidence="2">The sequence shown here is derived from an EMBL/GenBank/DDBJ whole genome shotgun (WGS) entry which is preliminary data.</text>
</comment>
<feature type="region of interest" description="Disordered" evidence="1">
    <location>
        <begin position="122"/>
        <end position="145"/>
    </location>
</feature>
<keyword evidence="3" id="KW-1185">Reference proteome</keyword>
<proteinExistence type="predicted"/>
<accession>A0A433Q1V7</accession>
<name>A0A433Q1V7_9FUNG</name>
<protein>
    <submittedName>
        <fullName evidence="2">Uncharacterized protein</fullName>
    </submittedName>
</protein>
<gene>
    <name evidence="2" type="ORF">BC938DRAFT_474667</name>
</gene>
<evidence type="ECO:0000313" key="3">
    <source>
        <dbReference type="Proteomes" id="UP000274822"/>
    </source>
</evidence>
<organism evidence="2 3">
    <name type="scientific">Jimgerdemannia flammicorona</name>
    <dbReference type="NCBI Taxonomy" id="994334"/>
    <lineage>
        <taxon>Eukaryota</taxon>
        <taxon>Fungi</taxon>
        <taxon>Fungi incertae sedis</taxon>
        <taxon>Mucoromycota</taxon>
        <taxon>Mucoromycotina</taxon>
        <taxon>Endogonomycetes</taxon>
        <taxon>Endogonales</taxon>
        <taxon>Endogonaceae</taxon>
        <taxon>Jimgerdemannia</taxon>
    </lineage>
</organism>
<evidence type="ECO:0000256" key="1">
    <source>
        <dbReference type="SAM" id="MobiDB-lite"/>
    </source>
</evidence>
<evidence type="ECO:0000313" key="2">
    <source>
        <dbReference type="EMBL" id="RUS23757.1"/>
    </source>
</evidence>
<feature type="region of interest" description="Disordered" evidence="1">
    <location>
        <begin position="1"/>
        <end position="20"/>
    </location>
</feature>
<dbReference type="AlphaFoldDB" id="A0A433Q1V7"/>
<reference evidence="2 3" key="1">
    <citation type="journal article" date="2018" name="New Phytol.">
        <title>Phylogenomics of Endogonaceae and evolution of mycorrhizas within Mucoromycota.</title>
        <authorList>
            <person name="Chang Y."/>
            <person name="Desiro A."/>
            <person name="Na H."/>
            <person name="Sandor L."/>
            <person name="Lipzen A."/>
            <person name="Clum A."/>
            <person name="Barry K."/>
            <person name="Grigoriev I.V."/>
            <person name="Martin F.M."/>
            <person name="Stajich J.E."/>
            <person name="Smith M.E."/>
            <person name="Bonito G."/>
            <person name="Spatafora J.W."/>
        </authorList>
    </citation>
    <scope>NUCLEOTIDE SEQUENCE [LARGE SCALE GENOMIC DNA]</scope>
    <source>
        <strain evidence="2 3">AD002</strain>
    </source>
</reference>